<dbReference type="RefSeq" id="WP_169657248.1">
    <property type="nucleotide sequence ID" value="NZ_JABANE010000032.1"/>
</dbReference>
<proteinExistence type="inferred from homology"/>
<evidence type="ECO:0000256" key="3">
    <source>
        <dbReference type="ARBA" id="ARBA00012663"/>
    </source>
</evidence>
<reference evidence="7 8" key="1">
    <citation type="submission" date="2020-04" db="EMBL/GenBank/DDBJ databases">
        <title>Flammeovirga sp. SR4, a novel species isolated from seawater.</title>
        <authorList>
            <person name="Wang X."/>
        </authorList>
    </citation>
    <scope>NUCLEOTIDE SEQUENCE [LARGE SCALE GENOMIC DNA]</scope>
    <source>
        <strain evidence="7 8">ATCC 23126</strain>
    </source>
</reference>
<protein>
    <recommendedName>
        <fullName evidence="3">beta-N-acetylhexosaminidase</fullName>
        <ecNumber evidence="3">3.2.1.52</ecNumber>
    </recommendedName>
</protein>
<dbReference type="Pfam" id="PF00933">
    <property type="entry name" value="Glyco_hydro_3"/>
    <property type="match status" value="1"/>
</dbReference>
<dbReference type="GO" id="GO:0004563">
    <property type="term" value="F:beta-N-acetylhexosaminidase activity"/>
    <property type="evidence" value="ECO:0007669"/>
    <property type="project" value="UniProtKB-EC"/>
</dbReference>
<evidence type="ECO:0000313" key="7">
    <source>
        <dbReference type="EMBL" id="NME68958.1"/>
    </source>
</evidence>
<feature type="domain" description="Glycoside hydrolase family 3 N-terminal" evidence="6">
    <location>
        <begin position="38"/>
        <end position="346"/>
    </location>
</feature>
<keyword evidence="8" id="KW-1185">Reference proteome</keyword>
<dbReference type="AlphaFoldDB" id="A0A7X9RUH7"/>
<comment type="catalytic activity">
    <reaction evidence="1">
        <text>Hydrolysis of terminal non-reducing N-acetyl-D-hexosamine residues in N-acetyl-beta-D-hexosaminides.</text>
        <dbReference type="EC" id="3.2.1.52"/>
    </reaction>
</comment>
<dbReference type="InterPro" id="IPR050226">
    <property type="entry name" value="NagZ_Beta-hexosaminidase"/>
</dbReference>
<dbReference type="PANTHER" id="PTHR30480">
    <property type="entry name" value="BETA-HEXOSAMINIDASE-RELATED"/>
    <property type="match status" value="1"/>
</dbReference>
<comment type="caution">
    <text evidence="7">The sequence shown here is derived from an EMBL/GenBank/DDBJ whole genome shotgun (WGS) entry which is preliminary data.</text>
</comment>
<dbReference type="InterPro" id="IPR017853">
    <property type="entry name" value="GH"/>
</dbReference>
<dbReference type="EMBL" id="JABANE010000032">
    <property type="protein sequence ID" value="NME68958.1"/>
    <property type="molecule type" value="Genomic_DNA"/>
</dbReference>
<dbReference type="SUPFAM" id="SSF51445">
    <property type="entry name" value="(Trans)glycosidases"/>
    <property type="match status" value="1"/>
</dbReference>
<dbReference type="SUPFAM" id="SSF52279">
    <property type="entry name" value="Beta-D-glucan exohydrolase, C-terminal domain"/>
    <property type="match status" value="1"/>
</dbReference>
<dbReference type="InterPro" id="IPR036881">
    <property type="entry name" value="Glyco_hydro_3_C_sf"/>
</dbReference>
<evidence type="ECO:0000256" key="4">
    <source>
        <dbReference type="ARBA" id="ARBA00022801"/>
    </source>
</evidence>
<evidence type="ECO:0000259" key="6">
    <source>
        <dbReference type="Pfam" id="PF00933"/>
    </source>
</evidence>
<sequence>MVISTITFAQEKHYPSFFNASVEDLHWVDSVWNSLDEEEKIAQLFIVPHYTSNSYSEVEDLVKKYNVGGVIFFKGRAATQVNAINKLNKVAKTPLVYTLDAEWGLGMRLPKDGISYPYAMTLGAIEDDHLIFEMGVQMAEQLKRVGVSVSYGPVVDLNNNPLNPVINYRSFGENKEKVAAKAIQYVHGLQSQKVLAVGKHFPGHGDTSVDSHKDLPVIPHDIPRLDSMELYPFKKIIEAGVGGVMTAHLSVPVWDEQPSSLSPKIITEVLRDSLAFNGLIFTDGILMDAITKRFQMYGKADAKALVAGNDVVEFTNHIGDAIDAVKEEIDNGNITWEDIDQKGWRMLLMKKWAGLDRPVSPSADNLYEDLHPLKAKHLIQNIADEAVTLLQYEGGLPLSKGSGRIAVVNIGSKNYSELTSMMQSKGMEVTSFFLSKRASQQEVTALIKKLKNFDTVISQLSGFYMTQGAKDIAVELENGKASPTLKYPYKITYAQIKYMEQANQLPHHFTVVLGNAYVLRSFQGIEKQNGILLAYQNSKALRNAVGKIMIGEIPPKGSLPVTIDRRYKEGTSYKSLENPNTKKVERVSISTLSIPKLNKSDV</sequence>
<gene>
    <name evidence="7" type="ORF">HHU12_13375</name>
</gene>
<name>A0A7X9RUH7_9BACT</name>
<dbReference type="Proteomes" id="UP000576082">
    <property type="component" value="Unassembled WGS sequence"/>
</dbReference>
<dbReference type="InterPro" id="IPR036962">
    <property type="entry name" value="Glyco_hydro_3_N_sf"/>
</dbReference>
<dbReference type="GO" id="GO:0005975">
    <property type="term" value="P:carbohydrate metabolic process"/>
    <property type="evidence" value="ECO:0007669"/>
    <property type="project" value="InterPro"/>
</dbReference>
<dbReference type="GO" id="GO:0009254">
    <property type="term" value="P:peptidoglycan turnover"/>
    <property type="evidence" value="ECO:0007669"/>
    <property type="project" value="TreeGrafter"/>
</dbReference>
<keyword evidence="5" id="KW-0326">Glycosidase</keyword>
<organism evidence="7 8">
    <name type="scientific">Flammeovirga aprica JL-4</name>
    <dbReference type="NCBI Taxonomy" id="694437"/>
    <lineage>
        <taxon>Bacteria</taxon>
        <taxon>Pseudomonadati</taxon>
        <taxon>Bacteroidota</taxon>
        <taxon>Cytophagia</taxon>
        <taxon>Cytophagales</taxon>
        <taxon>Flammeovirgaceae</taxon>
        <taxon>Flammeovirga</taxon>
    </lineage>
</organism>
<dbReference type="EC" id="3.2.1.52" evidence="3"/>
<evidence type="ECO:0000256" key="5">
    <source>
        <dbReference type="ARBA" id="ARBA00023295"/>
    </source>
</evidence>
<evidence type="ECO:0000313" key="8">
    <source>
        <dbReference type="Proteomes" id="UP000576082"/>
    </source>
</evidence>
<keyword evidence="4" id="KW-0378">Hydrolase</keyword>
<evidence type="ECO:0000256" key="1">
    <source>
        <dbReference type="ARBA" id="ARBA00001231"/>
    </source>
</evidence>
<dbReference type="PANTHER" id="PTHR30480:SF13">
    <property type="entry name" value="BETA-HEXOSAMINIDASE"/>
    <property type="match status" value="1"/>
</dbReference>
<accession>A0A7X9RUH7</accession>
<dbReference type="Gene3D" id="3.40.50.1700">
    <property type="entry name" value="Glycoside hydrolase family 3 C-terminal domain"/>
    <property type="match status" value="1"/>
</dbReference>
<dbReference type="InterPro" id="IPR001764">
    <property type="entry name" value="Glyco_hydro_3_N"/>
</dbReference>
<dbReference type="Gene3D" id="3.20.20.300">
    <property type="entry name" value="Glycoside hydrolase, family 3, N-terminal domain"/>
    <property type="match status" value="1"/>
</dbReference>
<evidence type="ECO:0000256" key="2">
    <source>
        <dbReference type="ARBA" id="ARBA00005336"/>
    </source>
</evidence>
<comment type="similarity">
    <text evidence="2">Belongs to the glycosyl hydrolase 3 family.</text>
</comment>